<evidence type="ECO:0000256" key="6">
    <source>
        <dbReference type="ARBA" id="ARBA00023034"/>
    </source>
</evidence>
<dbReference type="InterPro" id="IPR005331">
    <property type="entry name" value="Sulfotransferase"/>
</dbReference>
<keyword evidence="7 9" id="KW-0472">Membrane</keyword>
<evidence type="ECO:0000256" key="8">
    <source>
        <dbReference type="ARBA" id="ARBA00023180"/>
    </source>
</evidence>
<keyword evidence="3 9" id="KW-0808">Transferase</keyword>
<keyword evidence="9" id="KW-0119">Carbohydrate metabolism</keyword>
<dbReference type="PANTHER" id="PTHR12137">
    <property type="entry name" value="CARBOHYDRATE SULFOTRANSFERASE"/>
    <property type="match status" value="1"/>
</dbReference>
<comment type="subcellular location">
    <subcellularLocation>
        <location evidence="1 9">Golgi apparatus membrane</location>
        <topology evidence="1 9">Single-pass type II membrane protein</topology>
    </subcellularLocation>
</comment>
<keyword evidence="9" id="KW-0735">Signal-anchor</keyword>
<evidence type="ECO:0000256" key="9">
    <source>
        <dbReference type="RuleBase" id="RU364020"/>
    </source>
</evidence>
<dbReference type="InterPro" id="IPR018011">
    <property type="entry name" value="Carb_sulfotrans_8-10"/>
</dbReference>
<keyword evidence="4 9" id="KW-0812">Transmembrane</keyword>
<proteinExistence type="inferred from homology"/>
<dbReference type="AlphaFoldDB" id="A0AAD9PRM9"/>
<reference evidence="10" key="1">
    <citation type="journal article" date="2023" name="G3 (Bethesda)">
        <title>Whole genome assembly and annotation of the endangered Caribbean coral Acropora cervicornis.</title>
        <authorList>
            <person name="Selwyn J.D."/>
            <person name="Vollmer S.V."/>
        </authorList>
    </citation>
    <scope>NUCLEOTIDE SEQUENCE</scope>
    <source>
        <strain evidence="10">K2</strain>
    </source>
</reference>
<evidence type="ECO:0000313" key="11">
    <source>
        <dbReference type="Proteomes" id="UP001249851"/>
    </source>
</evidence>
<evidence type="ECO:0000256" key="7">
    <source>
        <dbReference type="ARBA" id="ARBA00023136"/>
    </source>
</evidence>
<gene>
    <name evidence="10" type="ORF">P5673_032218</name>
</gene>
<evidence type="ECO:0000256" key="2">
    <source>
        <dbReference type="ARBA" id="ARBA00006339"/>
    </source>
</evidence>
<dbReference type="GO" id="GO:0008146">
    <property type="term" value="F:sulfotransferase activity"/>
    <property type="evidence" value="ECO:0007669"/>
    <property type="project" value="InterPro"/>
</dbReference>
<evidence type="ECO:0000256" key="1">
    <source>
        <dbReference type="ARBA" id="ARBA00004323"/>
    </source>
</evidence>
<evidence type="ECO:0000256" key="3">
    <source>
        <dbReference type="ARBA" id="ARBA00022679"/>
    </source>
</evidence>
<dbReference type="GO" id="GO:0000139">
    <property type="term" value="C:Golgi membrane"/>
    <property type="evidence" value="ECO:0007669"/>
    <property type="project" value="UniProtKB-SubCell"/>
</dbReference>
<comment type="caution">
    <text evidence="10">The sequence shown here is derived from an EMBL/GenBank/DDBJ whole genome shotgun (WGS) entry which is preliminary data.</text>
</comment>
<evidence type="ECO:0000256" key="5">
    <source>
        <dbReference type="ARBA" id="ARBA00022989"/>
    </source>
</evidence>
<evidence type="ECO:0000256" key="4">
    <source>
        <dbReference type="ARBA" id="ARBA00022692"/>
    </source>
</evidence>
<keyword evidence="11" id="KW-1185">Reference proteome</keyword>
<reference evidence="10" key="2">
    <citation type="journal article" date="2023" name="Science">
        <title>Genomic signatures of disease resistance in endangered staghorn corals.</title>
        <authorList>
            <person name="Vollmer S.V."/>
            <person name="Selwyn J.D."/>
            <person name="Despard B.A."/>
            <person name="Roesel C.L."/>
        </authorList>
    </citation>
    <scope>NUCLEOTIDE SEQUENCE</scope>
    <source>
        <strain evidence="10">K2</strain>
    </source>
</reference>
<dbReference type="EMBL" id="JARQWQ010000169">
    <property type="protein sequence ID" value="KAK2547749.1"/>
    <property type="molecule type" value="Genomic_DNA"/>
</dbReference>
<name>A0AAD9PRM9_ACRCE</name>
<dbReference type="PANTHER" id="PTHR12137:SF54">
    <property type="entry name" value="CARBOHYDRATE SULFOTRANSFERASE"/>
    <property type="match status" value="1"/>
</dbReference>
<keyword evidence="5 9" id="KW-1133">Transmembrane helix</keyword>
<dbReference type="EC" id="2.8.2.-" evidence="9"/>
<comment type="similarity">
    <text evidence="2 9">Belongs to the sulfotransferase 2 family.</text>
</comment>
<sequence length="344" mass="40803">MVCLKNTPITRFCIICIASIFLAGVFFICGPARDSFSAFSAKYKEPIHRKSYLDIDQSNVADIETIDDYADPERRQREIQQNVRTHCQRYGQNSTFPDLRNFYVVDSPPLLYCLMPKSASRQWRGLLSKIGPRKRLSMSQLDAKDIEQYFSKSFKFMFVREPFERLLSSYKDKFVARRTFDRPLLKYYGAKILLRFRPNVTNKSLESLDDITFPEFVEYIIKDGVNEGFDRHWNHYIDQCNPCLIKYDFIGRYEYLAEDGNYMLRKAGEDRIRFPKEKPFDTREELLSYYSQIPLDWILDLGRIYRSNFEMFGYSFPGSLQPLFQNAVLPSHRDFPYNDNYQKT</sequence>
<accession>A0AAD9PRM9</accession>
<keyword evidence="6 9" id="KW-0333">Golgi apparatus</keyword>
<feature type="transmembrane region" description="Helical" evidence="9">
    <location>
        <begin position="12"/>
        <end position="33"/>
    </location>
</feature>
<organism evidence="10 11">
    <name type="scientific">Acropora cervicornis</name>
    <name type="common">Staghorn coral</name>
    <dbReference type="NCBI Taxonomy" id="6130"/>
    <lineage>
        <taxon>Eukaryota</taxon>
        <taxon>Metazoa</taxon>
        <taxon>Cnidaria</taxon>
        <taxon>Anthozoa</taxon>
        <taxon>Hexacorallia</taxon>
        <taxon>Scleractinia</taxon>
        <taxon>Astrocoeniina</taxon>
        <taxon>Acroporidae</taxon>
        <taxon>Acropora</taxon>
    </lineage>
</organism>
<dbReference type="GO" id="GO:0016051">
    <property type="term" value="P:carbohydrate biosynthetic process"/>
    <property type="evidence" value="ECO:0007669"/>
    <property type="project" value="InterPro"/>
</dbReference>
<protein>
    <recommendedName>
        <fullName evidence="9">Carbohydrate sulfotransferase</fullName>
        <ecNumber evidence="9">2.8.2.-</ecNumber>
    </recommendedName>
</protein>
<keyword evidence="8 9" id="KW-0325">Glycoprotein</keyword>
<evidence type="ECO:0000313" key="10">
    <source>
        <dbReference type="EMBL" id="KAK2547749.1"/>
    </source>
</evidence>
<dbReference type="Pfam" id="PF03567">
    <property type="entry name" value="Sulfotransfer_2"/>
    <property type="match status" value="1"/>
</dbReference>
<dbReference type="Proteomes" id="UP001249851">
    <property type="component" value="Unassembled WGS sequence"/>
</dbReference>